<protein>
    <recommendedName>
        <fullName evidence="8">Rhodopsin domain-containing protein</fullName>
    </recommendedName>
</protein>
<evidence type="ECO:0000256" key="2">
    <source>
        <dbReference type="ARBA" id="ARBA00022692"/>
    </source>
</evidence>
<feature type="domain" description="Rhodopsin" evidence="8">
    <location>
        <begin position="58"/>
        <end position="294"/>
    </location>
</feature>
<feature type="transmembrane region" description="Helical" evidence="7">
    <location>
        <begin position="201"/>
        <end position="223"/>
    </location>
</feature>
<keyword evidence="4 7" id="KW-0472">Membrane</keyword>
<accession>A0A8H3F2J0</accession>
<evidence type="ECO:0000256" key="6">
    <source>
        <dbReference type="SAM" id="MobiDB-lite"/>
    </source>
</evidence>
<comment type="subcellular location">
    <subcellularLocation>
        <location evidence="1">Membrane</location>
        <topology evidence="1">Multi-pass membrane protein</topology>
    </subcellularLocation>
</comment>
<evidence type="ECO:0000256" key="7">
    <source>
        <dbReference type="SAM" id="Phobius"/>
    </source>
</evidence>
<dbReference type="OrthoDB" id="4682787at2759"/>
<feature type="transmembrane region" description="Helical" evidence="7">
    <location>
        <begin position="276"/>
        <end position="294"/>
    </location>
</feature>
<dbReference type="Pfam" id="PF20684">
    <property type="entry name" value="Fung_rhodopsin"/>
    <property type="match status" value="1"/>
</dbReference>
<evidence type="ECO:0000256" key="5">
    <source>
        <dbReference type="ARBA" id="ARBA00038359"/>
    </source>
</evidence>
<name>A0A8H3F2J0_9LECA</name>
<proteinExistence type="inferred from homology"/>
<dbReference type="InterPro" id="IPR049326">
    <property type="entry name" value="Rhodopsin_dom_fungi"/>
</dbReference>
<comment type="caution">
    <text evidence="9">The sequence shown here is derived from an EMBL/GenBank/DDBJ whole genome shotgun (WGS) entry which is preliminary data.</text>
</comment>
<dbReference type="PANTHER" id="PTHR33048">
    <property type="entry name" value="PTH11-LIKE INTEGRAL MEMBRANE PROTEIN (AFU_ORTHOLOGUE AFUA_5G11245)"/>
    <property type="match status" value="1"/>
</dbReference>
<dbReference type="GO" id="GO:0016020">
    <property type="term" value="C:membrane"/>
    <property type="evidence" value="ECO:0007669"/>
    <property type="project" value="UniProtKB-SubCell"/>
</dbReference>
<reference evidence="9" key="1">
    <citation type="submission" date="2021-03" db="EMBL/GenBank/DDBJ databases">
        <authorList>
            <person name="Tagirdzhanova G."/>
        </authorList>
    </citation>
    <scope>NUCLEOTIDE SEQUENCE</scope>
</reference>
<evidence type="ECO:0000256" key="3">
    <source>
        <dbReference type="ARBA" id="ARBA00022989"/>
    </source>
</evidence>
<evidence type="ECO:0000256" key="4">
    <source>
        <dbReference type="ARBA" id="ARBA00023136"/>
    </source>
</evidence>
<feature type="transmembrane region" description="Helical" evidence="7">
    <location>
        <begin position="70"/>
        <end position="89"/>
    </location>
</feature>
<evidence type="ECO:0000313" key="10">
    <source>
        <dbReference type="Proteomes" id="UP000664169"/>
    </source>
</evidence>
<evidence type="ECO:0000313" key="9">
    <source>
        <dbReference type="EMBL" id="CAF9913191.1"/>
    </source>
</evidence>
<gene>
    <name evidence="9" type="ORF">GOMPHAMPRED_007821</name>
</gene>
<organism evidence="9 10">
    <name type="scientific">Gomphillus americanus</name>
    <dbReference type="NCBI Taxonomy" id="1940652"/>
    <lineage>
        <taxon>Eukaryota</taxon>
        <taxon>Fungi</taxon>
        <taxon>Dikarya</taxon>
        <taxon>Ascomycota</taxon>
        <taxon>Pezizomycotina</taxon>
        <taxon>Lecanoromycetes</taxon>
        <taxon>OSLEUM clade</taxon>
        <taxon>Ostropomycetidae</taxon>
        <taxon>Ostropales</taxon>
        <taxon>Graphidaceae</taxon>
        <taxon>Gomphilloideae</taxon>
        <taxon>Gomphillus</taxon>
    </lineage>
</organism>
<dbReference type="InterPro" id="IPR052337">
    <property type="entry name" value="SAT4-like"/>
</dbReference>
<keyword evidence="10" id="KW-1185">Reference proteome</keyword>
<dbReference type="AlphaFoldDB" id="A0A8H3F2J0"/>
<keyword evidence="3 7" id="KW-1133">Transmembrane helix</keyword>
<feature type="transmembrane region" description="Helical" evidence="7">
    <location>
        <begin position="235"/>
        <end position="256"/>
    </location>
</feature>
<keyword evidence="2 7" id="KW-0812">Transmembrane</keyword>
<evidence type="ECO:0000256" key="1">
    <source>
        <dbReference type="ARBA" id="ARBA00004141"/>
    </source>
</evidence>
<feature type="transmembrane region" description="Helical" evidence="7">
    <location>
        <begin position="114"/>
        <end position="136"/>
    </location>
</feature>
<feature type="transmembrane region" description="Helical" evidence="7">
    <location>
        <begin position="156"/>
        <end position="181"/>
    </location>
</feature>
<dbReference type="Proteomes" id="UP000664169">
    <property type="component" value="Unassembled WGS sequence"/>
</dbReference>
<feature type="region of interest" description="Disordered" evidence="6">
    <location>
        <begin position="318"/>
        <end position="339"/>
    </location>
</feature>
<dbReference type="PANTHER" id="PTHR33048:SF158">
    <property type="entry name" value="MEMBRANE PROTEIN PTH11-LIKE, PUTATIVE-RELATED"/>
    <property type="match status" value="1"/>
</dbReference>
<feature type="transmembrane region" description="Helical" evidence="7">
    <location>
        <begin position="37"/>
        <end position="58"/>
    </location>
</feature>
<evidence type="ECO:0000259" key="8">
    <source>
        <dbReference type="Pfam" id="PF20684"/>
    </source>
</evidence>
<comment type="similarity">
    <text evidence="5">Belongs to the SAT4 family.</text>
</comment>
<feature type="compositionally biased region" description="Low complexity" evidence="6">
    <location>
        <begin position="325"/>
        <end position="339"/>
    </location>
</feature>
<sequence length="376" mass="42273">MSFLSTYPTGAIKLLLASPAGFPPSGTTATATVAETLYISNLVAIIFAAVISTFALVFRLYTKLVLIKQWNIEDLLLIPAWILLVYYIAEGEIAMHAGAGRHMWNITFTQFYSALYHINVASILYCIIVGLLKVAILLQYLRIFVPNRNSNKGLRYVLYATITATVLFYVIITFCTIFICFPREAYYNPYVKGNCLGWQGMAKVVAIFAIVSDFALLIIPIFPIRKLHMARKKKVLIGCFFAIGLIDCIASVVRAYYTWYLIGSTDISWNSVGMGIWAALEMSFGVVVVCLPVSPRFYKHLRERSNALLTSWKLSRSQDTDRSKGSSSTTNLSSSISPTRPHFSSFHYGLEKDYDIQRPEGAILVKEEYKVEEFLV</sequence>
<dbReference type="EMBL" id="CAJPDQ010000008">
    <property type="protein sequence ID" value="CAF9913191.1"/>
    <property type="molecule type" value="Genomic_DNA"/>
</dbReference>